<comment type="subcellular location">
    <subcellularLocation>
        <location evidence="1 12">Cell membrane</location>
        <topology evidence="1 12">Multi-pass membrane protein</topology>
    </subcellularLocation>
</comment>
<feature type="transmembrane region" description="Helical" evidence="12">
    <location>
        <begin position="59"/>
        <end position="79"/>
    </location>
</feature>
<keyword evidence="3 12" id="KW-1003">Cell membrane</keyword>
<dbReference type="PROSITE" id="PS51257">
    <property type="entry name" value="PROKAR_LIPOPROTEIN"/>
    <property type="match status" value="1"/>
</dbReference>
<dbReference type="InterPro" id="IPR023060">
    <property type="entry name" value="YidC/YidC1/YidC2_Firmicutes"/>
</dbReference>
<protein>
    <recommendedName>
        <fullName evidence="12">Membrane protein insertase YidC</fullName>
    </recommendedName>
    <alternativeName>
        <fullName evidence="12">Foldase YidC</fullName>
    </alternativeName>
    <alternativeName>
        <fullName evidence="12">Membrane integrase YidC</fullName>
    </alternativeName>
    <alternativeName>
        <fullName evidence="12">Membrane protein YidC</fullName>
    </alternativeName>
</protein>
<dbReference type="AlphaFoldDB" id="A0A1I5W2I2"/>
<dbReference type="STRING" id="82801.SAMN04488506_0731"/>
<dbReference type="InterPro" id="IPR047196">
    <property type="entry name" value="YidC_ALB_C"/>
</dbReference>
<dbReference type="GO" id="GO:0005886">
    <property type="term" value="C:plasma membrane"/>
    <property type="evidence" value="ECO:0007669"/>
    <property type="project" value="UniProtKB-SubCell"/>
</dbReference>
<keyword evidence="7 12" id="KW-1133">Transmembrane helix</keyword>
<evidence type="ECO:0000256" key="11">
    <source>
        <dbReference type="ARBA" id="ARBA00023288"/>
    </source>
</evidence>
<evidence type="ECO:0000256" key="12">
    <source>
        <dbReference type="HAMAP-Rule" id="MF_01811"/>
    </source>
</evidence>
<dbReference type="Pfam" id="PF02096">
    <property type="entry name" value="60KD_IMP"/>
    <property type="match status" value="1"/>
</dbReference>
<evidence type="ECO:0000256" key="13">
    <source>
        <dbReference type="SAM" id="MobiDB-lite"/>
    </source>
</evidence>
<proteinExistence type="inferred from homology"/>
<dbReference type="HAMAP" id="MF_01811">
    <property type="entry name" value="YidC_type2"/>
    <property type="match status" value="1"/>
</dbReference>
<keyword evidence="8 12" id="KW-0472">Membrane</keyword>
<dbReference type="InterPro" id="IPR028055">
    <property type="entry name" value="YidC/Oxa/ALB_C"/>
</dbReference>
<evidence type="ECO:0000256" key="4">
    <source>
        <dbReference type="ARBA" id="ARBA00022692"/>
    </source>
</evidence>
<dbReference type="CDD" id="cd20070">
    <property type="entry name" value="5TM_YidC_Alb3"/>
    <property type="match status" value="1"/>
</dbReference>
<evidence type="ECO:0000256" key="9">
    <source>
        <dbReference type="ARBA" id="ARBA00023139"/>
    </source>
</evidence>
<dbReference type="InterPro" id="IPR001708">
    <property type="entry name" value="YidC/ALB3/OXA1/COX18"/>
</dbReference>
<dbReference type="NCBIfam" id="TIGR03592">
    <property type="entry name" value="yidC_oxa1_cterm"/>
    <property type="match status" value="1"/>
</dbReference>
<evidence type="ECO:0000256" key="8">
    <source>
        <dbReference type="ARBA" id="ARBA00023136"/>
    </source>
</evidence>
<keyword evidence="2 12" id="KW-0813">Transport</keyword>
<keyword evidence="10 12" id="KW-0143">Chaperone</keyword>
<keyword evidence="9" id="KW-0564">Palmitate</keyword>
<evidence type="ECO:0000256" key="3">
    <source>
        <dbReference type="ARBA" id="ARBA00022475"/>
    </source>
</evidence>
<comment type="function">
    <text evidence="12">Required for the insertion and/or proper folding and/or complex formation of integral membrane proteins into the membrane. Involved in integration of membrane proteins that insert both dependently and independently of the Sec translocase complex, as well as at least some lipoproteins.</text>
</comment>
<feature type="transmembrane region" description="Helical" evidence="12">
    <location>
        <begin position="131"/>
        <end position="156"/>
    </location>
</feature>
<feature type="transmembrane region" description="Helical" evidence="12">
    <location>
        <begin position="230"/>
        <end position="250"/>
    </location>
</feature>
<evidence type="ECO:0000259" key="14">
    <source>
        <dbReference type="Pfam" id="PF02096"/>
    </source>
</evidence>
<dbReference type="GO" id="GO:0032977">
    <property type="term" value="F:membrane insertase activity"/>
    <property type="evidence" value="ECO:0007669"/>
    <property type="project" value="InterPro"/>
</dbReference>
<evidence type="ECO:0000256" key="5">
    <source>
        <dbReference type="ARBA" id="ARBA00022729"/>
    </source>
</evidence>
<keyword evidence="5 12" id="KW-0732">Signal</keyword>
<feature type="compositionally biased region" description="Polar residues" evidence="13">
    <location>
        <begin position="279"/>
        <end position="309"/>
    </location>
</feature>
<organism evidence="15 16">
    <name type="scientific">Desemzia incerta</name>
    <dbReference type="NCBI Taxonomy" id="82801"/>
    <lineage>
        <taxon>Bacteria</taxon>
        <taxon>Bacillati</taxon>
        <taxon>Bacillota</taxon>
        <taxon>Bacilli</taxon>
        <taxon>Lactobacillales</taxon>
        <taxon>Carnobacteriaceae</taxon>
        <taxon>Desemzia</taxon>
    </lineage>
</organism>
<evidence type="ECO:0000256" key="6">
    <source>
        <dbReference type="ARBA" id="ARBA00022927"/>
    </source>
</evidence>
<comment type="similarity">
    <text evidence="12">Belongs to the OXA1/ALB3/YidC family. Type 2 subfamily.</text>
</comment>
<accession>A0A1I5W2I2</accession>
<keyword evidence="16" id="KW-1185">Reference proteome</keyword>
<dbReference type="EMBL" id="FOXW01000002">
    <property type="protein sequence ID" value="SFQ13988.1"/>
    <property type="molecule type" value="Genomic_DNA"/>
</dbReference>
<dbReference type="GO" id="GO:0051205">
    <property type="term" value="P:protein insertion into membrane"/>
    <property type="evidence" value="ECO:0007669"/>
    <property type="project" value="TreeGrafter"/>
</dbReference>
<evidence type="ECO:0000256" key="1">
    <source>
        <dbReference type="ARBA" id="ARBA00004651"/>
    </source>
</evidence>
<dbReference type="GO" id="GO:0015031">
    <property type="term" value="P:protein transport"/>
    <property type="evidence" value="ECO:0007669"/>
    <property type="project" value="UniProtKB-KW"/>
</dbReference>
<feature type="transmembrane region" description="Helical" evidence="12">
    <location>
        <begin position="176"/>
        <end position="196"/>
    </location>
</feature>
<dbReference type="PANTHER" id="PTHR12428">
    <property type="entry name" value="OXA1"/>
    <property type="match status" value="1"/>
</dbReference>
<feature type="domain" description="Membrane insertase YidC/Oxa/ALB C-terminal" evidence="14">
    <location>
        <begin position="59"/>
        <end position="247"/>
    </location>
</feature>
<keyword evidence="11 12" id="KW-0449">Lipoprotein</keyword>
<keyword evidence="4 12" id="KW-0812">Transmembrane</keyword>
<name>A0A1I5W2I2_9LACT</name>
<dbReference type="PRINTS" id="PR00701">
    <property type="entry name" value="60KDINNERMP"/>
</dbReference>
<evidence type="ECO:0000313" key="16">
    <source>
        <dbReference type="Proteomes" id="UP000199136"/>
    </source>
</evidence>
<evidence type="ECO:0000256" key="2">
    <source>
        <dbReference type="ARBA" id="ARBA00022448"/>
    </source>
</evidence>
<evidence type="ECO:0000256" key="10">
    <source>
        <dbReference type="ARBA" id="ARBA00023186"/>
    </source>
</evidence>
<keyword evidence="6 12" id="KW-0653">Protein transport</keyword>
<dbReference type="RefSeq" id="WP_177192487.1">
    <property type="nucleotide sequence ID" value="NZ_FOXW01000002.1"/>
</dbReference>
<dbReference type="Proteomes" id="UP000199136">
    <property type="component" value="Unassembled WGS sequence"/>
</dbReference>
<feature type="region of interest" description="Disordered" evidence="13">
    <location>
        <begin position="266"/>
        <end position="309"/>
    </location>
</feature>
<dbReference type="PANTHER" id="PTHR12428:SF65">
    <property type="entry name" value="CYTOCHROME C OXIDASE ASSEMBLY PROTEIN COX18, MITOCHONDRIAL"/>
    <property type="match status" value="1"/>
</dbReference>
<evidence type="ECO:0000256" key="7">
    <source>
        <dbReference type="ARBA" id="ARBA00022989"/>
    </source>
</evidence>
<sequence length="309" mass="34380">MIKNKKLQLTGTLMGLMLFLSGCMSYDTNGNPTGVIYEYLVVPLQQLIIRLADLFGGNYGLAIIAITIIVRIIILPMNLSQSKKAMVQQEKMALVKPEMDEIQAALKNAETNEEKAAIQQEMMEFYKANDINMLGGIGCLPLLIQLPVFTAMYQAINLSNEIASSTFLGINLGEPYILFAIVAGVIYLGQAYVSMLGMSPEQKKQSRTMMFMSPIMITMISFTSPAGLALYWIAGGIFAVIQSLVTNMIFKPRLKAQLEEEFKNKPKVEVTKRRPTTKEPINNQSTTQLSYGNRNGQGRNAGKQQRNER</sequence>
<gene>
    <name evidence="12" type="primary">yidC</name>
    <name evidence="15" type="ORF">SAMN04488506_0731</name>
</gene>
<evidence type="ECO:0000313" key="15">
    <source>
        <dbReference type="EMBL" id="SFQ13988.1"/>
    </source>
</evidence>
<reference evidence="15 16" key="1">
    <citation type="submission" date="2016-10" db="EMBL/GenBank/DDBJ databases">
        <authorList>
            <person name="de Groot N.N."/>
        </authorList>
    </citation>
    <scope>NUCLEOTIDE SEQUENCE [LARGE SCALE GENOMIC DNA]</scope>
    <source>
        <strain evidence="15 16">DSM 20581</strain>
    </source>
</reference>